<accession>A0ABR5SGJ2</accession>
<evidence type="ECO:0008006" key="3">
    <source>
        <dbReference type="Google" id="ProtNLM"/>
    </source>
</evidence>
<organism evidence="1 2">
    <name type="scientific">Candidatus Magnetominusculus xianensis</name>
    <dbReference type="NCBI Taxonomy" id="1748249"/>
    <lineage>
        <taxon>Bacteria</taxon>
        <taxon>Pseudomonadati</taxon>
        <taxon>Nitrospirota</taxon>
        <taxon>Nitrospiria</taxon>
        <taxon>Nitrospirales</taxon>
        <taxon>Nitrospiraceae</taxon>
        <taxon>Candidatus Magnetominusculus</taxon>
    </lineage>
</organism>
<evidence type="ECO:0000313" key="2">
    <source>
        <dbReference type="Proteomes" id="UP000060487"/>
    </source>
</evidence>
<dbReference type="Proteomes" id="UP000060487">
    <property type="component" value="Unassembled WGS sequence"/>
</dbReference>
<gene>
    <name evidence="1" type="ORF">ASN18_1133</name>
</gene>
<reference evidence="1 2" key="1">
    <citation type="submission" date="2015-11" db="EMBL/GenBank/DDBJ databases">
        <authorList>
            <person name="Lin W."/>
        </authorList>
    </citation>
    <scope>NUCLEOTIDE SEQUENCE [LARGE SCALE GENOMIC DNA]</scope>
    <source>
        <strain evidence="1 2">HCH-1</strain>
    </source>
</reference>
<dbReference type="InterPro" id="IPR005358">
    <property type="entry name" value="Puta_zinc/iron-chelating_dom"/>
</dbReference>
<keyword evidence="2" id="KW-1185">Reference proteome</keyword>
<dbReference type="Pfam" id="PF03692">
    <property type="entry name" value="CxxCxxCC"/>
    <property type="match status" value="1"/>
</dbReference>
<dbReference type="EMBL" id="LNQR01000036">
    <property type="protein sequence ID" value="KWT90127.1"/>
    <property type="molecule type" value="Genomic_DNA"/>
</dbReference>
<protein>
    <recommendedName>
        <fullName evidence="3">Fe-S oxidoreductase</fullName>
    </recommendedName>
</protein>
<evidence type="ECO:0000313" key="1">
    <source>
        <dbReference type="EMBL" id="KWT90127.1"/>
    </source>
</evidence>
<dbReference type="RefSeq" id="WP_085051779.1">
    <property type="nucleotide sequence ID" value="NZ_LNQR01000036.1"/>
</dbReference>
<name>A0ABR5SGJ2_9BACT</name>
<comment type="caution">
    <text evidence="1">The sequence shown here is derived from an EMBL/GenBank/DDBJ whole genome shotgun (WGS) entry which is preliminary data.</text>
</comment>
<proteinExistence type="predicted"/>
<sequence>MEIITPGTKTGCTRCGECCVKGSPTLHFGDSKLIKDGTLDYKDLFTIREGELVYNNMDDEFIAIDCELIKIREVKGSRKCIYYDEGAGGCGIYELRPTQCRAYECWDTEKFMTAFTEEKLTRAELLKGQTTLIDIVNSHGDKCSYSKLLELFTAIGDGKDLTGEVLEILGYDTYMRPLLVEKTGVPEEYLDLLLGRPLIDTVIMFGYKVEKDDQDCYCLLPLQ</sequence>
<dbReference type="PANTHER" id="PTHR35866:SF1">
    <property type="entry name" value="YKGJ FAMILY CYSTEINE CLUSTER PROTEIN"/>
    <property type="match status" value="1"/>
</dbReference>
<dbReference type="PANTHER" id="PTHR35866">
    <property type="entry name" value="PUTATIVE-RELATED"/>
    <property type="match status" value="1"/>
</dbReference>